<dbReference type="InterPro" id="IPR006294">
    <property type="entry name" value="Cyc_nuc_PDE_nucleotidase"/>
</dbReference>
<evidence type="ECO:0000313" key="8">
    <source>
        <dbReference type="EMBL" id="QBQ62966.1"/>
    </source>
</evidence>
<dbReference type="GO" id="GO:0046872">
    <property type="term" value="F:metal ion binding"/>
    <property type="evidence" value="ECO:0007669"/>
    <property type="project" value="UniProtKB-KW"/>
</dbReference>
<dbReference type="PANTHER" id="PTHR11575:SF6">
    <property type="entry name" value="2',3'-CYCLIC-NUCLEOTIDE 2'-PHOSPHODIESTERASE_3'-NUCLEOTIDASE"/>
    <property type="match status" value="1"/>
</dbReference>
<dbReference type="NCBIfam" id="NF006938">
    <property type="entry name" value="PRK09420.1"/>
    <property type="match status" value="1"/>
</dbReference>
<keyword evidence="4 5" id="KW-0547">Nucleotide-binding</keyword>
<dbReference type="InterPro" id="IPR041827">
    <property type="entry name" value="CpdB_N"/>
</dbReference>
<gene>
    <name evidence="8" type="ORF">EXH44_01340</name>
</gene>
<dbReference type="GO" id="GO:0000166">
    <property type="term" value="F:nucleotide binding"/>
    <property type="evidence" value="ECO:0007669"/>
    <property type="project" value="UniProtKB-KW"/>
</dbReference>
<dbReference type="RefSeq" id="WP_162855939.1">
    <property type="nucleotide sequence ID" value="NZ_CP038145.1"/>
</dbReference>
<dbReference type="GO" id="GO:0030288">
    <property type="term" value="C:outer membrane-bounded periplasmic space"/>
    <property type="evidence" value="ECO:0007669"/>
    <property type="project" value="TreeGrafter"/>
</dbReference>
<dbReference type="InterPro" id="IPR036907">
    <property type="entry name" value="5'-Nucleotdase_C_sf"/>
</dbReference>
<dbReference type="SUPFAM" id="SSF55816">
    <property type="entry name" value="5'-nucleotidase (syn. UDP-sugar hydrolase), C-terminal domain"/>
    <property type="match status" value="1"/>
</dbReference>
<organism evidence="8 9">
    <name type="scientific">Actinobacillus indolicus</name>
    <dbReference type="NCBI Taxonomy" id="51049"/>
    <lineage>
        <taxon>Bacteria</taxon>
        <taxon>Pseudomonadati</taxon>
        <taxon>Pseudomonadota</taxon>
        <taxon>Gammaproteobacteria</taxon>
        <taxon>Pasteurellales</taxon>
        <taxon>Pasteurellaceae</taxon>
        <taxon>Actinobacillus</taxon>
    </lineage>
</organism>
<evidence type="ECO:0000259" key="6">
    <source>
        <dbReference type="Pfam" id="PF00149"/>
    </source>
</evidence>
<dbReference type="InterPro" id="IPR004843">
    <property type="entry name" value="Calcineurin-like_PHP"/>
</dbReference>
<dbReference type="GO" id="GO:0008663">
    <property type="term" value="F:2',3'-cyclic-nucleotide 2'-phosphodiesterase activity"/>
    <property type="evidence" value="ECO:0007669"/>
    <property type="project" value="InterPro"/>
</dbReference>
<proteinExistence type="inferred from homology"/>
<dbReference type="Pfam" id="PF02872">
    <property type="entry name" value="5_nucleotid_C"/>
    <property type="match status" value="1"/>
</dbReference>
<dbReference type="Gene3D" id="3.90.780.10">
    <property type="entry name" value="5'-Nucleotidase, C-terminal domain"/>
    <property type="match status" value="1"/>
</dbReference>
<dbReference type="Gene3D" id="3.60.21.10">
    <property type="match status" value="1"/>
</dbReference>
<protein>
    <submittedName>
        <fullName evidence="8">Bifunctional 2',3'-cyclic-nucleotide 2'-phosphodiesterase/3'-nucleotidase</fullName>
    </submittedName>
</protein>
<dbReference type="FunFam" id="3.90.780.10:FF:000002">
    <property type="entry name" value="Bifunctional 2',3'-cyclic-nucleotide 2'-phosphodiesterase/3'-nucleotidase"/>
    <property type="match status" value="1"/>
</dbReference>
<dbReference type="GO" id="GO:0009166">
    <property type="term" value="P:nucleotide catabolic process"/>
    <property type="evidence" value="ECO:0007669"/>
    <property type="project" value="InterPro"/>
</dbReference>
<keyword evidence="2" id="KW-0479">Metal-binding</keyword>
<dbReference type="Pfam" id="PF00149">
    <property type="entry name" value="Metallophos"/>
    <property type="match status" value="1"/>
</dbReference>
<evidence type="ECO:0000256" key="3">
    <source>
        <dbReference type="ARBA" id="ARBA00022729"/>
    </source>
</evidence>
<feature type="signal peptide" evidence="5">
    <location>
        <begin position="1"/>
        <end position="22"/>
    </location>
</feature>
<dbReference type="EMBL" id="CP038145">
    <property type="protein sequence ID" value="QBQ62966.1"/>
    <property type="molecule type" value="Genomic_DNA"/>
</dbReference>
<evidence type="ECO:0000256" key="5">
    <source>
        <dbReference type="RuleBase" id="RU362119"/>
    </source>
</evidence>
<evidence type="ECO:0000256" key="1">
    <source>
        <dbReference type="ARBA" id="ARBA00006654"/>
    </source>
</evidence>
<dbReference type="InterPro" id="IPR029052">
    <property type="entry name" value="Metallo-depent_PP-like"/>
</dbReference>
<dbReference type="KEGG" id="aio:EXH44_01340"/>
<dbReference type="SUPFAM" id="SSF56300">
    <property type="entry name" value="Metallo-dependent phosphatases"/>
    <property type="match status" value="1"/>
</dbReference>
<keyword evidence="9" id="KW-1185">Reference proteome</keyword>
<reference evidence="8 9" key="1">
    <citation type="submission" date="2019-03" db="EMBL/GenBank/DDBJ databases">
        <authorList>
            <person name="Che Y."/>
            <person name="Zhou L."/>
        </authorList>
    </citation>
    <scope>NUCLEOTIDE SEQUENCE [LARGE SCALE GENOMIC DNA]</scope>
    <source>
        <strain evidence="8 9">AIFJ1607</strain>
    </source>
</reference>
<comment type="similarity">
    <text evidence="1 5">Belongs to the 5'-nucleotidase family.</text>
</comment>
<dbReference type="PANTHER" id="PTHR11575">
    <property type="entry name" value="5'-NUCLEOTIDASE-RELATED"/>
    <property type="match status" value="1"/>
</dbReference>
<sequence>MKFKLSCAALAVSSFLSVNAFAADIQFRVIETSDIHTNLTDFDYYKDKQDAKYGLTRSATLIKQAKAEVPNSIYVDNGDLIQGAPIGDYVANKGLKEKDAHPSYIALEYLDVVASTLGNHEFNYGLDFLDTALKNTKVPVLSANVLDPKTNEPKYTPYLIQEREMTDTEGKKHKIKVGIIGFVPPQILIWDKANLEGKVVVADIVETAEKYVPKMKAEGADVIIALNHSGSGSFDKPYEKGQENTTVALSNVKGIDAIAFGHSHGQFPGKDFEGKAGVDIAKGTINGTPATMPGQFGSHIGVIDLTLSDKSGKWQVVEGKAQIRPIFDGKEKKALVENDQGLVDLMKPYHDATREFVSQPIGKSSADMYSYLSLVQDDPTVQIVSLAQKDYVEKVVQNLPELKGIPVLSAAAPFKSGGRKNDATAFVEVPKGDLSFRNAADLYLYPNTLVAVKVNGAELKEWLECSAGMFNQIDPNSTEPQGLINWDGFRTYNFDVIDGVNYQIDVTSPARYDLDCKLVNDKGDRIKGLTFQGKPVDPKAEFIIATNNYRAYGGKFAGTGSDHVVYASPDENRQVLANYITAQTKEKGQINPSADNNWKFAPINDKVNVFFETANSDKAQAFIKEKATFGHKFLKQDDAGFGVYQIDMSK</sequence>
<dbReference type="PRINTS" id="PR01607">
    <property type="entry name" value="APYRASEFAMLY"/>
</dbReference>
<name>A0A4P7CDU1_9PAST</name>
<dbReference type="CDD" id="cd07410">
    <property type="entry name" value="MPP_CpdB_N"/>
    <property type="match status" value="1"/>
</dbReference>
<keyword evidence="5" id="KW-0378">Hydrolase</keyword>
<evidence type="ECO:0000256" key="2">
    <source>
        <dbReference type="ARBA" id="ARBA00022723"/>
    </source>
</evidence>
<feature type="chain" id="PRO_5021021746" evidence="5">
    <location>
        <begin position="23"/>
        <end position="650"/>
    </location>
</feature>
<dbReference type="InterPro" id="IPR006179">
    <property type="entry name" value="5_nucleotidase/apyrase"/>
</dbReference>
<dbReference type="Proteomes" id="UP000294444">
    <property type="component" value="Chromosome"/>
</dbReference>
<keyword evidence="3 5" id="KW-0732">Signal</keyword>
<dbReference type="NCBIfam" id="TIGR01390">
    <property type="entry name" value="CycNucDiestase"/>
    <property type="match status" value="1"/>
</dbReference>
<dbReference type="AlphaFoldDB" id="A0A4P7CDU1"/>
<evidence type="ECO:0000256" key="4">
    <source>
        <dbReference type="ARBA" id="ARBA00022741"/>
    </source>
</evidence>
<evidence type="ECO:0000313" key="9">
    <source>
        <dbReference type="Proteomes" id="UP000294444"/>
    </source>
</evidence>
<evidence type="ECO:0000259" key="7">
    <source>
        <dbReference type="Pfam" id="PF02872"/>
    </source>
</evidence>
<feature type="domain" description="Calcineurin-like phosphoesterase" evidence="6">
    <location>
        <begin position="27"/>
        <end position="265"/>
    </location>
</feature>
<feature type="domain" description="5'-Nucleotidase C-terminal" evidence="7">
    <location>
        <begin position="423"/>
        <end position="554"/>
    </location>
</feature>
<accession>A0A4P7CDU1</accession>
<dbReference type="InterPro" id="IPR008334">
    <property type="entry name" value="5'-Nucleotdase_C"/>
</dbReference>